<dbReference type="RefSeq" id="WP_045100354.1">
    <property type="nucleotide sequence ID" value="NZ_CP020614.1"/>
</dbReference>
<dbReference type="Proteomes" id="UP000032414">
    <property type="component" value="Chromosome I"/>
</dbReference>
<dbReference type="SUPFAM" id="SSF52172">
    <property type="entry name" value="CheY-like"/>
    <property type="match status" value="1"/>
</dbReference>
<dbReference type="Gene3D" id="3.40.50.2300">
    <property type="match status" value="1"/>
</dbReference>
<keyword evidence="1" id="KW-0597">Phosphoprotein</keyword>
<proteinExistence type="predicted"/>
<keyword evidence="6" id="KW-1185">Reference proteome</keyword>
<evidence type="ECO:0000313" key="4">
    <source>
        <dbReference type="EMBL" id="SCY05523.1"/>
    </source>
</evidence>
<dbReference type="STRING" id="451.B6N58_13980"/>
<dbReference type="HOGENOM" id="CLU_1729086_0_0_6"/>
<dbReference type="KEGG" id="tmc:LMI_3036"/>
<dbReference type="EMBL" id="FMVN01000003">
    <property type="protein sequence ID" value="SCY05523.1"/>
    <property type="molecule type" value="Genomic_DNA"/>
</dbReference>
<evidence type="ECO:0000313" key="5">
    <source>
        <dbReference type="Proteomes" id="UP000032414"/>
    </source>
</evidence>
<protein>
    <submittedName>
        <fullName evidence="3">Putative Response regulator receiver</fullName>
    </submittedName>
    <submittedName>
        <fullName evidence="4">Response regulator receiver domain-containing protein</fullName>
    </submittedName>
</protein>
<dbReference type="EMBL" id="LN614830">
    <property type="protein sequence ID" value="CEG62266.1"/>
    <property type="molecule type" value="Genomic_DNA"/>
</dbReference>
<reference evidence="4 6" key="3">
    <citation type="submission" date="2016-10" db="EMBL/GenBank/DDBJ databases">
        <authorList>
            <person name="Varghese N."/>
            <person name="Submissions S."/>
        </authorList>
    </citation>
    <scope>NUCLEOTIDE SEQUENCE [LARGE SCALE GENOMIC DNA]</scope>
    <source>
        <strain evidence="4 6">ATCC 33218</strain>
    </source>
</reference>
<evidence type="ECO:0000256" key="1">
    <source>
        <dbReference type="PROSITE-ProRule" id="PRU00169"/>
    </source>
</evidence>
<evidence type="ECO:0000313" key="6">
    <source>
        <dbReference type="Proteomes" id="UP000182998"/>
    </source>
</evidence>
<dbReference type="GO" id="GO:0000160">
    <property type="term" value="P:phosphorelay signal transduction system"/>
    <property type="evidence" value="ECO:0007669"/>
    <property type="project" value="InterPro"/>
</dbReference>
<accession>A0A098GL96</accession>
<dbReference type="Proteomes" id="UP000182998">
    <property type="component" value="Unassembled WGS sequence"/>
</dbReference>
<dbReference type="AlphaFoldDB" id="A0A098GL96"/>
<sequence length="145" mass="16163">MRVLIVEDNAFNAFCLSRLLQTVNKQLKIKVVSDGCSALRYLTQYEVSLIILDGDLGENPNSNDNGPTLANSIWSKNSQIPIIAWSDSEDMRAAFAGVFKQHNKAFDHESCWPKAVDPDLVLQALSFVSAHTEPNYLLPEIRVTV</sequence>
<dbReference type="InterPro" id="IPR011006">
    <property type="entry name" value="CheY-like_superfamily"/>
</dbReference>
<gene>
    <name evidence="3" type="ORF">LMI_3036</name>
    <name evidence="4" type="ORF">SAMN02982997_00728</name>
</gene>
<dbReference type="PROSITE" id="PS50110">
    <property type="entry name" value="RESPONSE_REGULATORY"/>
    <property type="match status" value="1"/>
</dbReference>
<dbReference type="Pfam" id="PF00072">
    <property type="entry name" value="Response_reg"/>
    <property type="match status" value="1"/>
</dbReference>
<organism evidence="3 5">
    <name type="scientific">Legionella micdadei</name>
    <name type="common">Tatlockia micdadei</name>
    <dbReference type="NCBI Taxonomy" id="451"/>
    <lineage>
        <taxon>Bacteria</taxon>
        <taxon>Pseudomonadati</taxon>
        <taxon>Pseudomonadota</taxon>
        <taxon>Gammaproteobacteria</taxon>
        <taxon>Legionellales</taxon>
        <taxon>Legionellaceae</taxon>
        <taxon>Legionella</taxon>
    </lineage>
</organism>
<reference evidence="3" key="1">
    <citation type="submission" date="2014-09" db="EMBL/GenBank/DDBJ databases">
        <authorList>
            <person name="GOMEZ-VALERO Laura"/>
        </authorList>
    </citation>
    <scope>NUCLEOTIDE SEQUENCE</scope>
    <source>
        <strain evidence="3">ATCC33218</strain>
    </source>
</reference>
<reference evidence="5" key="2">
    <citation type="submission" date="2014-09" db="EMBL/GenBank/DDBJ databases">
        <authorList>
            <person name="Gomez-Valero L."/>
        </authorList>
    </citation>
    <scope>NUCLEOTIDE SEQUENCE [LARGE SCALE GENOMIC DNA]</scope>
    <source>
        <strain evidence="5">ATCC33218</strain>
    </source>
</reference>
<feature type="modified residue" description="4-aspartylphosphate" evidence="1">
    <location>
        <position position="53"/>
    </location>
</feature>
<dbReference type="InterPro" id="IPR001789">
    <property type="entry name" value="Sig_transdc_resp-reg_receiver"/>
</dbReference>
<feature type="domain" description="Response regulatory" evidence="2">
    <location>
        <begin position="2"/>
        <end position="129"/>
    </location>
</feature>
<evidence type="ECO:0000259" key="2">
    <source>
        <dbReference type="PROSITE" id="PS50110"/>
    </source>
</evidence>
<evidence type="ECO:0000313" key="3">
    <source>
        <dbReference type="EMBL" id="CEG62266.1"/>
    </source>
</evidence>
<name>A0A098GL96_LEGMI</name>